<proteinExistence type="predicted"/>
<reference evidence="2 3" key="1">
    <citation type="journal article" date="2005" name="Science">
        <title>The genome of the basidiomycetous yeast and human pathogen Cryptococcus neoformans.</title>
        <authorList>
            <person name="Loftus B.J."/>
            <person name="Fung E."/>
            <person name="Roncaglia P."/>
            <person name="Rowley D."/>
            <person name="Amedeo P."/>
            <person name="Bruno D."/>
            <person name="Vamathevan J."/>
            <person name="Miranda M."/>
            <person name="Anderson I.J."/>
            <person name="Fraser J.A."/>
            <person name="Allen J.E."/>
            <person name="Bosdet I.E."/>
            <person name="Brent M.R."/>
            <person name="Chiu R."/>
            <person name="Doering T.L."/>
            <person name="Donlin M.J."/>
            <person name="D'Souza C.A."/>
            <person name="Fox D.S."/>
            <person name="Grinberg V."/>
            <person name="Fu J."/>
            <person name="Fukushima M."/>
            <person name="Haas B.J."/>
            <person name="Huang J.C."/>
            <person name="Janbon G."/>
            <person name="Jones S.J."/>
            <person name="Koo H.L."/>
            <person name="Krzywinski M.I."/>
            <person name="Kwon-Chung J.K."/>
            <person name="Lengeler K.B."/>
            <person name="Maiti R."/>
            <person name="Marra M.A."/>
            <person name="Marra R.E."/>
            <person name="Mathewson C.A."/>
            <person name="Mitchell T.G."/>
            <person name="Pertea M."/>
            <person name="Riggs F.R."/>
            <person name="Salzberg S.L."/>
            <person name="Schein J.E."/>
            <person name="Shvartsbeyn A."/>
            <person name="Shin H."/>
            <person name="Shumway M."/>
            <person name="Specht C.A."/>
            <person name="Suh B.B."/>
            <person name="Tenney A."/>
            <person name="Utterback T.R."/>
            <person name="Wickes B.L."/>
            <person name="Wortman J.R."/>
            <person name="Wye N.H."/>
            <person name="Kronstad J.W."/>
            <person name="Lodge J.K."/>
            <person name="Heitman J."/>
            <person name="Davis R.W."/>
            <person name="Fraser C.M."/>
            <person name="Hyman R.W."/>
        </authorList>
    </citation>
    <scope>NUCLEOTIDE SEQUENCE [LARGE SCALE GENOMIC DNA]</scope>
    <source>
        <strain evidence="3">JEC21 / ATCC MYA-565</strain>
    </source>
</reference>
<dbReference type="PaxDb" id="214684-Q5K9L6"/>
<evidence type="ECO:0000313" key="2">
    <source>
        <dbReference type="EMBL" id="AAW46312.2"/>
    </source>
</evidence>
<dbReference type="Proteomes" id="UP000002149">
    <property type="component" value="Chromosome 11"/>
</dbReference>
<evidence type="ECO:0000313" key="3">
    <source>
        <dbReference type="Proteomes" id="UP000002149"/>
    </source>
</evidence>
<dbReference type="RefSeq" id="XP_024513774.1">
    <property type="nucleotide sequence ID" value="XM_024658052.1"/>
</dbReference>
<feature type="region of interest" description="Disordered" evidence="1">
    <location>
        <begin position="64"/>
        <end position="87"/>
    </location>
</feature>
<dbReference type="VEuPathDB" id="FungiDB:CNK01550"/>
<dbReference type="HOGENOM" id="CLU_1129012_0_0_1"/>
<sequence length="720" mass="80146">MLSFKALLNRARTIFSRSCKVMSYDAPEESSLDGQWEVLSKSPSILYECIQAFPPLEVDTSPVDWSDLGLGPNNGPQTGDVRPNVKLNSKSSLRLIKRKSKDTLASASKESASATPTSKKSFFKSIKIHRLKSKKNVDQIETSPTEAEFVRATAASVHTITPKTKTPTIKHNVGLFNGSPIGSHRTMSLSENTENDKLLPDLIPRLYFTPLPTIFESGDQKRPIPSAVSERDGNSMILSLKPSFDLLPTIDEVSETSTPATFESHPPFDIATYKDQFPPSGAPEPLFFRSRDYPLPIGHLASLTFTQIHPDGLVTLYEMVLTWIPHDERLPACRITVTRGFGSISRFADALFHVYSPEASPHLLALLSEFPGASDGPTHPYKVDCRMERMQSYFDRLFGLQSSDNSNFVLDDPRITPEFFTILPKDRGDYISREKAWTEWQCTLQRMQEIEQRVVGKNEHSKANFAHERTKKYEYYDILMASIVNSGLWSQPSKLQSPSAAKISNKETVEDEDTDVSFTDLNNVFPLHSARALTHPPSSNFSIDVFASVGLFENSLDNISLATVNSASSIPADRPSSLHSCNFHSSHSSEDTSLFGTPNTSTLDLTHTLLDVKPQEDLSANSRISSEATLSKTGVKHLQLNDENVISLSLTNTRSYFRSIRILVDFIESWETILSRIYVALQLSVNNRKLKGGIWAAGTKYVGSPHEKAIGLNSKEAFME</sequence>
<organism evidence="2 3">
    <name type="scientific">Cryptococcus deneoformans (strain JEC21 / ATCC MYA-565)</name>
    <name type="common">Cryptococcus neoformans var. neoformans serotype D</name>
    <dbReference type="NCBI Taxonomy" id="214684"/>
    <lineage>
        <taxon>Eukaryota</taxon>
        <taxon>Fungi</taxon>
        <taxon>Dikarya</taxon>
        <taxon>Basidiomycota</taxon>
        <taxon>Agaricomycotina</taxon>
        <taxon>Tremellomycetes</taxon>
        <taxon>Tremellales</taxon>
        <taxon>Cryptococcaceae</taxon>
        <taxon>Cryptococcus</taxon>
        <taxon>Cryptococcus neoformans species complex</taxon>
    </lineage>
</organism>
<dbReference type="EMBL" id="AE017351">
    <property type="protein sequence ID" value="AAW46312.2"/>
    <property type="molecule type" value="Genomic_DNA"/>
</dbReference>
<accession>Q55JY4</accession>
<name>Q5K9L6_CRYD1</name>
<dbReference type="OrthoDB" id="2571339at2759"/>
<protein>
    <submittedName>
        <fullName evidence="2">Uncharacterized protein</fullName>
    </submittedName>
</protein>
<dbReference type="KEGG" id="cne:CNK01550"/>
<gene>
    <name evidence="2" type="ordered locus">CNK01550</name>
</gene>
<accession>Q5K9L6</accession>
<evidence type="ECO:0000256" key="1">
    <source>
        <dbReference type="SAM" id="MobiDB-lite"/>
    </source>
</evidence>
<dbReference type="InParanoid" id="Q5K9L6"/>
<keyword evidence="3" id="KW-1185">Reference proteome</keyword>
<dbReference type="AlphaFoldDB" id="Q5K9L6"/>
<dbReference type="GeneID" id="3254561"/>